<feature type="domain" description="Flagellar hook protein FlgE/F/G-like D1" evidence="9">
    <location>
        <begin position="75"/>
        <end position="121"/>
    </location>
</feature>
<dbReference type="InterPro" id="IPR010930">
    <property type="entry name" value="Flg_bb/hook_C_dom"/>
</dbReference>
<dbReference type="InterPro" id="IPR037925">
    <property type="entry name" value="FlgE/F/G-like"/>
</dbReference>
<keyword evidence="10" id="KW-0969">Cilium</keyword>
<proteinExistence type="inferred from homology"/>
<evidence type="ECO:0000256" key="4">
    <source>
        <dbReference type="ARBA" id="ARBA00023143"/>
    </source>
</evidence>
<keyword evidence="10" id="KW-0282">Flagellum</keyword>
<dbReference type="GO" id="GO:0009425">
    <property type="term" value="C:bacterial-type flagellum basal body"/>
    <property type="evidence" value="ECO:0007669"/>
    <property type="project" value="UniProtKB-SubCell"/>
</dbReference>
<evidence type="ECO:0000256" key="2">
    <source>
        <dbReference type="ARBA" id="ARBA00009677"/>
    </source>
</evidence>
<dbReference type="Pfam" id="PF22692">
    <property type="entry name" value="LlgE_F_G_D1"/>
    <property type="match status" value="1"/>
</dbReference>
<dbReference type="Pfam" id="PF06429">
    <property type="entry name" value="Flg_bbr_C"/>
    <property type="match status" value="1"/>
</dbReference>
<comment type="subcellular location">
    <subcellularLocation>
        <location evidence="1 5">Bacterial flagellum basal body</location>
    </subcellularLocation>
</comment>
<reference evidence="11" key="1">
    <citation type="submission" date="2017-09" db="EMBL/GenBank/DDBJ databases">
        <authorList>
            <person name="Cho G.-S."/>
            <person name="Oguntoyinbo F.A."/>
            <person name="Cnockaert M."/>
            <person name="Kabisch J."/>
            <person name="Neve H."/>
            <person name="Bockelmann W."/>
            <person name="Wenning M."/>
            <person name="Franz C.M."/>
            <person name="Vandamme P."/>
        </authorList>
    </citation>
    <scope>NUCLEOTIDE SEQUENCE [LARGE SCALE GENOMIC DNA]</scope>
    <source>
        <strain evidence="11">MBT G8648</strain>
    </source>
</reference>
<dbReference type="GO" id="GO:0005829">
    <property type="term" value="C:cytosol"/>
    <property type="evidence" value="ECO:0007669"/>
    <property type="project" value="TreeGrafter"/>
</dbReference>
<dbReference type="InterPro" id="IPR053967">
    <property type="entry name" value="LlgE_F_G-like_D1"/>
</dbReference>
<evidence type="ECO:0000256" key="5">
    <source>
        <dbReference type="RuleBase" id="RU362116"/>
    </source>
</evidence>
<comment type="similarity">
    <text evidence="2 5">Belongs to the flagella basal body rod proteins family.</text>
</comment>
<evidence type="ECO:0000259" key="6">
    <source>
        <dbReference type="Pfam" id="PF00460"/>
    </source>
</evidence>
<evidence type="ECO:0000259" key="7">
    <source>
        <dbReference type="Pfam" id="PF06429"/>
    </source>
</evidence>
<sequence>MSFTTALSGINAQSEKLNVAGNNIANSQTVGYKSSSVRFADVFAGSQGIGVRVSDTRQDFTQGSVESTGRNLDLAISGDGFYRVERPSGEAAFSRSGEFSMTSDGFIVNAQGARLTGYGLDQNVDQAAVSRGEAMPFPFTDVVVGGAPQALQVPADDIPARQTSEVNGTYNFDSRVRPGEGLNQVSFNLVDDTNEQVEVRLDYHYSNNYTTYDSLGNARQVSTYFEKLADNTWLATVAVDGQLIDGSAADGGSSLNPESGTPQSFLLNFNQNGQLLTKADVVSSGAPAAPANSAFDLLPDNTVLGITAVSPDFRFELDTTNGRYVRNANALAANGDVGGITTNPGWIADFITENGDVKSSSSANVTIPGVQGANNPFSFDFNFAGSSQFANISLENEINQNGYTSGSLAGITVTADGVVMRNFTNEQSRPAGQIALANFRNTEGLEPLGNNLWAATNASGLANLGVPGAGRFGLIESGAIEASNVELAKELVDMIISQRAYQANSNTISTQDELLQTIINL</sequence>
<evidence type="ECO:0000313" key="11">
    <source>
        <dbReference type="Proteomes" id="UP000218677"/>
    </source>
</evidence>
<feature type="domain" description="Flagellar basal body rod protein N-terminal" evidence="6">
    <location>
        <begin position="5"/>
        <end position="33"/>
    </location>
</feature>
<protein>
    <recommendedName>
        <fullName evidence="3 5">Flagellar hook protein FlgE</fullName>
    </recommendedName>
</protein>
<dbReference type="PANTHER" id="PTHR30435">
    <property type="entry name" value="FLAGELLAR PROTEIN"/>
    <property type="match status" value="1"/>
</dbReference>
<evidence type="ECO:0000313" key="10">
    <source>
        <dbReference type="EMBL" id="PCF94027.1"/>
    </source>
</evidence>
<comment type="caution">
    <text evidence="10">The sequence shown here is derived from an EMBL/GenBank/DDBJ whole genome shotgun (WGS) entry which is preliminary data.</text>
</comment>
<evidence type="ECO:0000256" key="1">
    <source>
        <dbReference type="ARBA" id="ARBA00004117"/>
    </source>
</evidence>
<organism evidence="10 11">
    <name type="scientific">Vreelandella nigrificans</name>
    <dbReference type="NCBI Taxonomy" id="2042704"/>
    <lineage>
        <taxon>Bacteria</taxon>
        <taxon>Pseudomonadati</taxon>
        <taxon>Pseudomonadota</taxon>
        <taxon>Gammaproteobacteria</taxon>
        <taxon>Oceanospirillales</taxon>
        <taxon>Halomonadaceae</taxon>
        <taxon>Vreelandella</taxon>
    </lineage>
</organism>
<keyword evidence="4 5" id="KW-0975">Bacterial flagellum</keyword>
<dbReference type="InterPro" id="IPR001444">
    <property type="entry name" value="Flag_bb_rod_N"/>
</dbReference>
<keyword evidence="11" id="KW-1185">Reference proteome</keyword>
<dbReference type="OrthoDB" id="8578401at2"/>
<dbReference type="InterPro" id="IPR037058">
    <property type="entry name" value="Falgellar_hook_FlgE_sf"/>
</dbReference>
<dbReference type="Gene3D" id="2.60.98.20">
    <property type="entry name" value="Flagellar hook protein FlgE"/>
    <property type="match status" value="1"/>
</dbReference>
<feature type="domain" description="Flagellar hook protein FlgE D2" evidence="8">
    <location>
        <begin position="194"/>
        <end position="403"/>
    </location>
</feature>
<keyword evidence="10" id="KW-0966">Cell projection</keyword>
<dbReference type="Pfam" id="PF00460">
    <property type="entry name" value="Flg_bb_rod"/>
    <property type="match status" value="1"/>
</dbReference>
<dbReference type="GO" id="GO:0071978">
    <property type="term" value="P:bacterial-type flagellum-dependent swarming motility"/>
    <property type="evidence" value="ECO:0007669"/>
    <property type="project" value="TreeGrafter"/>
</dbReference>
<accession>A0A2A4HHY1</accession>
<dbReference type="EMBL" id="NWUX01000025">
    <property type="protein sequence ID" value="PCF94027.1"/>
    <property type="molecule type" value="Genomic_DNA"/>
</dbReference>
<comment type="function">
    <text evidence="5">A flexible structure which links the flagellar filament to the drive apparatus in the basal body.</text>
</comment>
<evidence type="ECO:0000259" key="8">
    <source>
        <dbReference type="Pfam" id="PF07559"/>
    </source>
</evidence>
<dbReference type="Pfam" id="PF07559">
    <property type="entry name" value="FlgE_D2"/>
    <property type="match status" value="1"/>
</dbReference>
<gene>
    <name evidence="10" type="ORF">CPA45_19510</name>
</gene>
<dbReference type="InterPro" id="IPR011491">
    <property type="entry name" value="FlgE_D2"/>
</dbReference>
<evidence type="ECO:0000256" key="3">
    <source>
        <dbReference type="ARBA" id="ARBA00019015"/>
    </source>
</evidence>
<dbReference type="SUPFAM" id="SSF117143">
    <property type="entry name" value="Flagellar hook protein flgE"/>
    <property type="match status" value="1"/>
</dbReference>
<dbReference type="RefSeq" id="WP_096654463.1">
    <property type="nucleotide sequence ID" value="NZ_NWUX01000025.1"/>
</dbReference>
<dbReference type="InterPro" id="IPR020013">
    <property type="entry name" value="Flagellar_FlgE/F/G"/>
</dbReference>
<dbReference type="GO" id="GO:0009424">
    <property type="term" value="C:bacterial-type flagellum hook"/>
    <property type="evidence" value="ECO:0007669"/>
    <property type="project" value="TreeGrafter"/>
</dbReference>
<dbReference type="AlphaFoldDB" id="A0A2A4HHY1"/>
<dbReference type="PANTHER" id="PTHR30435:SF1">
    <property type="entry name" value="FLAGELLAR HOOK PROTEIN FLGE"/>
    <property type="match status" value="1"/>
</dbReference>
<dbReference type="Proteomes" id="UP000218677">
    <property type="component" value="Unassembled WGS sequence"/>
</dbReference>
<dbReference type="NCBIfam" id="TIGR03506">
    <property type="entry name" value="FlgEFG_subfam"/>
    <property type="match status" value="1"/>
</dbReference>
<feature type="domain" description="Flagellar basal-body/hook protein C-terminal" evidence="7">
    <location>
        <begin position="477"/>
        <end position="521"/>
    </location>
</feature>
<evidence type="ECO:0000259" key="9">
    <source>
        <dbReference type="Pfam" id="PF22692"/>
    </source>
</evidence>
<name>A0A2A4HHY1_9GAMM</name>